<evidence type="ECO:0000313" key="2">
    <source>
        <dbReference type="EMBL" id="GDY74467.1"/>
    </source>
</evidence>
<evidence type="ECO:0000313" key="4">
    <source>
        <dbReference type="Proteomes" id="UP000302139"/>
    </source>
</evidence>
<reference evidence="2 3" key="1">
    <citation type="submission" date="2019-04" db="EMBL/GenBank/DDBJ databases">
        <title>Draft genome sequences of Streptomyces avermitilis ATCC 31267.</title>
        <authorList>
            <person name="Komaki H."/>
            <person name="Tamura T."/>
            <person name="Hosoyama A."/>
        </authorList>
    </citation>
    <scope>NUCLEOTIDE SEQUENCE [LARGE SCALE GENOMIC DNA]</scope>
    <source>
        <strain evidence="2 3">ATCC 31267</strain>
    </source>
</reference>
<gene>
    <name evidence="1" type="ORF">SAV14893_047150</name>
    <name evidence="2" type="ORF">SAV31267_039520</name>
</gene>
<sequence length="68" mass="7346">MSYVSRVVPVAGTEAPAASKQGMGQKGQTFHGRFHWHMELIRQGAQNASIACCVAIPACLQRSYSLDP</sequence>
<dbReference type="EMBL" id="BJHX01000001">
    <property type="protein sequence ID" value="GDY65322.1"/>
    <property type="molecule type" value="Genomic_DNA"/>
</dbReference>
<proteinExistence type="predicted"/>
<organism evidence="2 3">
    <name type="scientific">Streptomyces avermitilis</name>
    <dbReference type="NCBI Taxonomy" id="33903"/>
    <lineage>
        <taxon>Bacteria</taxon>
        <taxon>Bacillati</taxon>
        <taxon>Actinomycetota</taxon>
        <taxon>Actinomycetes</taxon>
        <taxon>Kitasatosporales</taxon>
        <taxon>Streptomycetaceae</taxon>
        <taxon>Streptomyces</taxon>
    </lineage>
</organism>
<dbReference type="Proteomes" id="UP000302139">
    <property type="component" value="Unassembled WGS sequence"/>
</dbReference>
<dbReference type="Proteomes" id="UP000299211">
    <property type="component" value="Unassembled WGS sequence"/>
</dbReference>
<evidence type="ECO:0000313" key="3">
    <source>
        <dbReference type="Proteomes" id="UP000299211"/>
    </source>
</evidence>
<reference evidence="1 4" key="2">
    <citation type="submission" date="2019-04" db="EMBL/GenBank/DDBJ databases">
        <title>Draft genome sequences of Streptomyces avermitilis NBRC 14893.</title>
        <authorList>
            <person name="Komaki H."/>
            <person name="Tamura T."/>
            <person name="Hosoyama A."/>
        </authorList>
    </citation>
    <scope>NUCLEOTIDE SEQUENCE [LARGE SCALE GENOMIC DNA]</scope>
    <source>
        <strain evidence="1 4">NBRC 14893</strain>
    </source>
</reference>
<accession>A0A4D4MTL7</accession>
<evidence type="ECO:0000313" key="1">
    <source>
        <dbReference type="EMBL" id="GDY65322.1"/>
    </source>
</evidence>
<comment type="caution">
    <text evidence="2">The sequence shown here is derived from an EMBL/GenBank/DDBJ whole genome shotgun (WGS) entry which is preliminary data.</text>
</comment>
<name>A0A4D4MTL7_STRAX</name>
<protein>
    <submittedName>
        <fullName evidence="2">Uncharacterized protein</fullName>
    </submittedName>
</protein>
<dbReference type="EMBL" id="BJHY01000001">
    <property type="protein sequence ID" value="GDY74467.1"/>
    <property type="molecule type" value="Genomic_DNA"/>
</dbReference>
<dbReference type="AlphaFoldDB" id="A0A4D4MTL7"/>